<evidence type="ECO:0000256" key="2">
    <source>
        <dbReference type="SAM" id="MobiDB-lite"/>
    </source>
</evidence>
<feature type="compositionally biased region" description="Basic and acidic residues" evidence="2">
    <location>
        <begin position="226"/>
        <end position="236"/>
    </location>
</feature>
<sequence length="524" mass="58195">MYGGASYFRKNPFGGEYTVFAGSEEAFCDYLRGLDCSDVEVYGIPEGSKPQHTYLPTIPVVKLIPSGEFPECEIQQHKDEVVAHWTRLIGGEASCLGVRGEASEGGSGGEACGLVPHPTTKDYPEEFHDTASLIALLTHQCWLEITRDKINQYPDRFSRVDKRSDIPCVVTKGKRLELFIEERPKGREKESRKENGKARATDLRLPPWEDLPKGTSQTEFSLADPEGSRSIEATEPKHKKQKKSKGDADPSVTLQTAEKGIQEGSMENPSEERSHKRKKKEKKAEGQDGVEPPANSAAGGGDGVAKEDTPDPPEELPEKAKKKKKTTKRRRSRPWKSTEPRSQPVMGGGGAEDAPLMITAPSQSAEPLKDGGPISVPKSGSGSVRRAVLDARCLTFSKEYASASNAFVKLRDRMDIVVERYDAALARSQRSIPTRNAAIRKTRGERRRGEKMRADLLEDELALAREATENVLKEKAQLEQENSRLEWEKASLAEQMTREIARLKRSQIHEVTMERVRVLTAMMS</sequence>
<feature type="coiled-coil region" evidence="1">
    <location>
        <begin position="454"/>
        <end position="495"/>
    </location>
</feature>
<feature type="compositionally biased region" description="Basic residues" evidence="2">
    <location>
        <begin position="320"/>
        <end position="334"/>
    </location>
</feature>
<keyword evidence="1" id="KW-0175">Coiled coil</keyword>
<evidence type="ECO:0000313" key="3">
    <source>
        <dbReference type="EMBL" id="KAG2304506.1"/>
    </source>
</evidence>
<dbReference type="EMBL" id="JAAMPC010000007">
    <property type="protein sequence ID" value="KAG2304506.1"/>
    <property type="molecule type" value="Genomic_DNA"/>
</dbReference>
<proteinExistence type="predicted"/>
<dbReference type="OrthoDB" id="193380at2759"/>
<evidence type="ECO:0000256" key="1">
    <source>
        <dbReference type="SAM" id="Coils"/>
    </source>
</evidence>
<dbReference type="AlphaFoldDB" id="A0A8X7V977"/>
<reference evidence="3 4" key="1">
    <citation type="submission" date="2020-02" db="EMBL/GenBank/DDBJ databases">
        <authorList>
            <person name="Ma Q."/>
            <person name="Huang Y."/>
            <person name="Song X."/>
            <person name="Pei D."/>
        </authorList>
    </citation>
    <scope>NUCLEOTIDE SEQUENCE [LARGE SCALE GENOMIC DNA]</scope>
    <source>
        <strain evidence="3">Sxm20200214</strain>
        <tissue evidence="3">Leaf</tissue>
    </source>
</reference>
<keyword evidence="4" id="KW-1185">Reference proteome</keyword>
<protein>
    <submittedName>
        <fullName evidence="3">Uncharacterized protein</fullName>
    </submittedName>
</protein>
<gene>
    <name evidence="3" type="ORF">Bca52824_033157</name>
</gene>
<organism evidence="3 4">
    <name type="scientific">Brassica carinata</name>
    <name type="common">Ethiopian mustard</name>
    <name type="synonym">Abyssinian cabbage</name>
    <dbReference type="NCBI Taxonomy" id="52824"/>
    <lineage>
        <taxon>Eukaryota</taxon>
        <taxon>Viridiplantae</taxon>
        <taxon>Streptophyta</taxon>
        <taxon>Embryophyta</taxon>
        <taxon>Tracheophyta</taxon>
        <taxon>Spermatophyta</taxon>
        <taxon>Magnoliopsida</taxon>
        <taxon>eudicotyledons</taxon>
        <taxon>Gunneridae</taxon>
        <taxon>Pentapetalae</taxon>
        <taxon>rosids</taxon>
        <taxon>malvids</taxon>
        <taxon>Brassicales</taxon>
        <taxon>Brassicaceae</taxon>
        <taxon>Brassiceae</taxon>
        <taxon>Brassica</taxon>
    </lineage>
</organism>
<comment type="caution">
    <text evidence="3">The sequence shown here is derived from an EMBL/GenBank/DDBJ whole genome shotgun (WGS) entry which is preliminary data.</text>
</comment>
<dbReference type="Gene3D" id="3.20.140.10">
    <property type="entry name" value="nicotinate phosphoribosyltransferase"/>
    <property type="match status" value="1"/>
</dbReference>
<feature type="compositionally biased region" description="Basic and acidic residues" evidence="2">
    <location>
        <begin position="185"/>
        <end position="202"/>
    </location>
</feature>
<name>A0A8X7V977_BRACI</name>
<feature type="region of interest" description="Disordered" evidence="2">
    <location>
        <begin position="185"/>
        <end position="381"/>
    </location>
</feature>
<dbReference type="Proteomes" id="UP000886595">
    <property type="component" value="Unassembled WGS sequence"/>
</dbReference>
<accession>A0A8X7V977</accession>
<evidence type="ECO:0000313" key="4">
    <source>
        <dbReference type="Proteomes" id="UP000886595"/>
    </source>
</evidence>